<accession>A0ABW7CAN7</accession>
<protein>
    <recommendedName>
        <fullName evidence="3">Peptide ABC transporter substrate-binding protein</fullName>
    </recommendedName>
</protein>
<dbReference type="Proteomes" id="UP001604335">
    <property type="component" value="Unassembled WGS sequence"/>
</dbReference>
<evidence type="ECO:0008006" key="3">
    <source>
        <dbReference type="Google" id="ProtNLM"/>
    </source>
</evidence>
<comment type="caution">
    <text evidence="1">The sequence shown here is derived from an EMBL/GenBank/DDBJ whole genome shotgun (WGS) entry which is preliminary data.</text>
</comment>
<organism evidence="1 2">
    <name type="scientific">Limnothrix redekei LRLZ20PSL1</name>
    <dbReference type="NCBI Taxonomy" id="3112953"/>
    <lineage>
        <taxon>Bacteria</taxon>
        <taxon>Bacillati</taxon>
        <taxon>Cyanobacteriota</taxon>
        <taxon>Cyanophyceae</taxon>
        <taxon>Pseudanabaenales</taxon>
        <taxon>Pseudanabaenaceae</taxon>
        <taxon>Limnothrix</taxon>
    </lineage>
</organism>
<evidence type="ECO:0000313" key="2">
    <source>
        <dbReference type="Proteomes" id="UP001604335"/>
    </source>
</evidence>
<dbReference type="EMBL" id="JAZAQF010000069">
    <property type="protein sequence ID" value="MFG3818220.1"/>
    <property type="molecule type" value="Genomic_DNA"/>
</dbReference>
<proteinExistence type="predicted"/>
<gene>
    <name evidence="1" type="ORF">VPK24_11285</name>
</gene>
<reference evidence="2" key="1">
    <citation type="journal article" date="2024" name="Algal Res.">
        <title>Biochemical, toxicological and genomic investigation of a high-biomass producing Limnothrix strain isolated from Italian shallow drinking water reservoir.</title>
        <authorList>
            <person name="Simonazzi M."/>
            <person name="Shishido T.K."/>
            <person name="Delbaje E."/>
            <person name="Wahlsten M."/>
            <person name="Fewer D.P."/>
            <person name="Sivonen K."/>
            <person name="Pezzolesi L."/>
            <person name="Pistocchi R."/>
        </authorList>
    </citation>
    <scope>NUCLEOTIDE SEQUENCE [LARGE SCALE GENOMIC DNA]</scope>
    <source>
        <strain evidence="2">LRLZ20PSL1</strain>
    </source>
</reference>
<name>A0ABW7CAN7_9CYAN</name>
<keyword evidence="2" id="KW-1185">Reference proteome</keyword>
<sequence length="89" mass="9938">MTTVTDFVETPIAPESLTEGQFALDSLPARLDGRETVKVMVIGSPRAVENTIRVLYLRGFAELYEWSPMQPTQNPGEVMSLLRRLLSLS</sequence>
<dbReference type="RefSeq" id="WP_190353697.1">
    <property type="nucleotide sequence ID" value="NZ_JAZAQF010000069.1"/>
</dbReference>
<evidence type="ECO:0000313" key="1">
    <source>
        <dbReference type="EMBL" id="MFG3818220.1"/>
    </source>
</evidence>